<evidence type="ECO:0000313" key="4">
    <source>
        <dbReference type="Proteomes" id="UP000242243"/>
    </source>
</evidence>
<reference evidence="2 5" key="2">
    <citation type="submission" date="2019-07" db="EMBL/GenBank/DDBJ databases">
        <title>Whole genome shotgun sequence of Halolactibacillus halophilus NBRC 100868.</title>
        <authorList>
            <person name="Hosoyama A."/>
            <person name="Uohara A."/>
            <person name="Ohji S."/>
            <person name="Ichikawa N."/>
        </authorList>
    </citation>
    <scope>NUCLEOTIDE SEQUENCE [LARGE SCALE GENOMIC DNA]</scope>
    <source>
        <strain evidence="2 5">NBRC 100868</strain>
    </source>
</reference>
<protein>
    <submittedName>
        <fullName evidence="3">DNA-binding transcriptional regulator of glucitol operon</fullName>
    </submittedName>
</protein>
<dbReference type="Proteomes" id="UP000321547">
    <property type="component" value="Unassembled WGS sequence"/>
</dbReference>
<dbReference type="InterPro" id="IPR009693">
    <property type="entry name" value="Glucitol_operon_activator"/>
</dbReference>
<keyword evidence="1" id="KW-0812">Transmembrane</keyword>
<evidence type="ECO:0000313" key="5">
    <source>
        <dbReference type="Proteomes" id="UP000321547"/>
    </source>
</evidence>
<feature type="transmembrane region" description="Helical" evidence="1">
    <location>
        <begin position="6"/>
        <end position="26"/>
    </location>
</feature>
<sequence length="128" mass="14721">MRELAIVASIIIFFQLLLSLYQVHYYNKFLKVLVKKYSEKPGYMLSTGVAKGKIQSVVIALVYNEDNYIVEAYQFKGASIFSKFKSLDILENRYISKELVLEVQSLKNQLLMEAVMKVLKNKLVNDSA</sequence>
<evidence type="ECO:0000256" key="1">
    <source>
        <dbReference type="SAM" id="Phobius"/>
    </source>
</evidence>
<dbReference type="GO" id="GO:0003677">
    <property type="term" value="F:DNA binding"/>
    <property type="evidence" value="ECO:0007669"/>
    <property type="project" value="UniProtKB-KW"/>
</dbReference>
<dbReference type="OrthoDB" id="2854696at2"/>
<gene>
    <name evidence="2" type="ORF">HHA03_22440</name>
    <name evidence="3" type="ORF">SAMN05421839_12624</name>
</gene>
<dbReference type="EMBL" id="BJWI01000054">
    <property type="protein sequence ID" value="GEM02712.1"/>
    <property type="molecule type" value="Genomic_DNA"/>
</dbReference>
<evidence type="ECO:0000313" key="3">
    <source>
        <dbReference type="EMBL" id="SFP52999.1"/>
    </source>
</evidence>
<dbReference type="Proteomes" id="UP000242243">
    <property type="component" value="Unassembled WGS sequence"/>
</dbReference>
<reference evidence="3 4" key="1">
    <citation type="submission" date="2016-10" db="EMBL/GenBank/DDBJ databases">
        <authorList>
            <person name="de Groot N.N."/>
        </authorList>
    </citation>
    <scope>NUCLEOTIDE SEQUENCE [LARGE SCALE GENOMIC DNA]</scope>
    <source>
        <strain evidence="3 4">DSM 17073</strain>
    </source>
</reference>
<dbReference type="AlphaFoldDB" id="A0A1I5R3C6"/>
<dbReference type="Pfam" id="PF06923">
    <property type="entry name" value="GutM"/>
    <property type="match status" value="1"/>
</dbReference>
<name>A0A1I5R3C6_9BACI</name>
<proteinExistence type="predicted"/>
<dbReference type="EMBL" id="FOXC01000026">
    <property type="protein sequence ID" value="SFP52999.1"/>
    <property type="molecule type" value="Genomic_DNA"/>
</dbReference>
<keyword evidence="3" id="KW-0238">DNA-binding</keyword>
<accession>A0A1I5R3C6</accession>
<keyword evidence="1" id="KW-0472">Membrane</keyword>
<keyword evidence="1" id="KW-1133">Transmembrane helix</keyword>
<dbReference type="STRING" id="306540.SAMN05421839_12624"/>
<keyword evidence="5" id="KW-1185">Reference proteome</keyword>
<organism evidence="3 4">
    <name type="scientific">Halolactibacillus halophilus</name>
    <dbReference type="NCBI Taxonomy" id="306540"/>
    <lineage>
        <taxon>Bacteria</taxon>
        <taxon>Bacillati</taxon>
        <taxon>Bacillota</taxon>
        <taxon>Bacilli</taxon>
        <taxon>Bacillales</taxon>
        <taxon>Bacillaceae</taxon>
        <taxon>Halolactibacillus</taxon>
    </lineage>
</organism>
<evidence type="ECO:0000313" key="2">
    <source>
        <dbReference type="EMBL" id="GEM02712.1"/>
    </source>
</evidence>
<dbReference type="RefSeq" id="WP_089832726.1">
    <property type="nucleotide sequence ID" value="NZ_BJWI01000054.1"/>
</dbReference>